<sequence>MASRRDAHVISREELYELAWSLSAGRAGLLLRVSDVSFARICDALEIPHPGRGYWAKSPAERARLKPALPPPSPGVKDGWKPGDPTEHAHFTRWNPQPQGPPTFADFQDSRRLHELVKPAAKALRRAEPGVDGYYLKPRIRRGLVDMACSKDGLEKCLRFTSDLFKRLESPENGHHVSIAPAIRGFVRTPIDTAEVGAARGKGVFPSWSPLRPTVVSVFGVPIGLAVVETSRPARMRYVGGGRYVPDDGREDDYVPPTWVETRNVPTGLLKLVAYSPYYGLPWQRQWTETPGKLFSLSLDTIVRGLEAGAHELFLALDKAGVPPG</sequence>
<name>A0A844ACX3_RHIFR</name>
<protein>
    <submittedName>
        <fullName evidence="1">Uncharacterized protein</fullName>
    </submittedName>
</protein>
<dbReference type="Proteomes" id="UP000466694">
    <property type="component" value="Unassembled WGS sequence"/>
</dbReference>
<dbReference type="RefSeq" id="WP_060563546.1">
    <property type="nucleotide sequence ID" value="NZ_BJNI01000020.1"/>
</dbReference>
<gene>
    <name evidence="1" type="ORF">GHK48_18320</name>
</gene>
<comment type="caution">
    <text evidence="1">The sequence shown here is derived from an EMBL/GenBank/DDBJ whole genome shotgun (WGS) entry which is preliminary data.</text>
</comment>
<proteinExistence type="predicted"/>
<accession>A0A844ACX3</accession>
<dbReference type="EMBL" id="WISZ01000142">
    <property type="protein sequence ID" value="MQX10171.1"/>
    <property type="molecule type" value="Genomic_DNA"/>
</dbReference>
<reference evidence="1 2" key="1">
    <citation type="journal article" date="2013" name="Genome Biol.">
        <title>Comparative genomics of the core and accessory genomes of 48 Sinorhizobium strains comprising five genospecies.</title>
        <authorList>
            <person name="Sugawara M."/>
            <person name="Epstein B."/>
            <person name="Badgley B.D."/>
            <person name="Unno T."/>
            <person name="Xu L."/>
            <person name="Reese J."/>
            <person name="Gyaneshwar P."/>
            <person name="Denny R."/>
            <person name="Mudge J."/>
            <person name="Bharti A.K."/>
            <person name="Farmer A.D."/>
            <person name="May G.D."/>
            <person name="Woodward J.E."/>
            <person name="Medigue C."/>
            <person name="Vallenet D."/>
            <person name="Lajus A."/>
            <person name="Rouy Z."/>
            <person name="Martinez-Vaz B."/>
            <person name="Tiffin P."/>
            <person name="Young N.D."/>
            <person name="Sadowsky M.J."/>
        </authorList>
    </citation>
    <scope>NUCLEOTIDE SEQUENCE [LARGE SCALE GENOMIC DNA]</scope>
    <source>
        <strain evidence="1 2">USDA205</strain>
    </source>
</reference>
<organism evidence="1 2">
    <name type="scientific">Rhizobium fredii</name>
    <name type="common">Sinorhizobium fredii</name>
    <dbReference type="NCBI Taxonomy" id="380"/>
    <lineage>
        <taxon>Bacteria</taxon>
        <taxon>Pseudomonadati</taxon>
        <taxon>Pseudomonadota</taxon>
        <taxon>Alphaproteobacteria</taxon>
        <taxon>Hyphomicrobiales</taxon>
        <taxon>Rhizobiaceae</taxon>
        <taxon>Sinorhizobium/Ensifer group</taxon>
        <taxon>Sinorhizobium</taxon>
    </lineage>
</organism>
<evidence type="ECO:0000313" key="2">
    <source>
        <dbReference type="Proteomes" id="UP000466694"/>
    </source>
</evidence>
<evidence type="ECO:0000313" key="1">
    <source>
        <dbReference type="EMBL" id="MQX10171.1"/>
    </source>
</evidence>
<dbReference type="AlphaFoldDB" id="A0A844ACX3"/>